<dbReference type="AlphaFoldDB" id="X0W7L0"/>
<comment type="caution">
    <text evidence="1">The sequence shown here is derived from an EMBL/GenBank/DDBJ whole genome shotgun (WGS) entry which is preliminary data.</text>
</comment>
<organism evidence="1">
    <name type="scientific">marine sediment metagenome</name>
    <dbReference type="NCBI Taxonomy" id="412755"/>
    <lineage>
        <taxon>unclassified sequences</taxon>
        <taxon>metagenomes</taxon>
        <taxon>ecological metagenomes</taxon>
    </lineage>
</organism>
<evidence type="ECO:0008006" key="2">
    <source>
        <dbReference type="Google" id="ProtNLM"/>
    </source>
</evidence>
<feature type="non-terminal residue" evidence="1">
    <location>
        <position position="84"/>
    </location>
</feature>
<protein>
    <recommendedName>
        <fullName evidence="2">Type II secretion system protein GspE N-terminal domain-containing protein</fullName>
    </recommendedName>
</protein>
<reference evidence="1" key="1">
    <citation type="journal article" date="2014" name="Front. Microbiol.">
        <title>High frequency of phylogenetically diverse reductive dehalogenase-homologous genes in deep subseafloor sedimentary metagenomes.</title>
        <authorList>
            <person name="Kawai M."/>
            <person name="Futagami T."/>
            <person name="Toyoda A."/>
            <person name="Takaki Y."/>
            <person name="Nishi S."/>
            <person name="Hori S."/>
            <person name="Arai W."/>
            <person name="Tsubouchi T."/>
            <person name="Morono Y."/>
            <person name="Uchiyama I."/>
            <person name="Ito T."/>
            <person name="Fujiyama A."/>
            <person name="Inagaki F."/>
            <person name="Takami H."/>
        </authorList>
    </citation>
    <scope>NUCLEOTIDE SEQUENCE</scope>
    <source>
        <strain evidence="1">Expedition CK06-06</strain>
    </source>
</reference>
<proteinExistence type="predicted"/>
<accession>X0W7L0</accession>
<evidence type="ECO:0000313" key="1">
    <source>
        <dbReference type="EMBL" id="GAG20588.1"/>
    </source>
</evidence>
<dbReference type="SUPFAM" id="SSF160246">
    <property type="entry name" value="EspE N-terminal domain-like"/>
    <property type="match status" value="1"/>
</dbReference>
<name>X0W7L0_9ZZZZ</name>
<gene>
    <name evidence="1" type="ORF">S01H1_58563</name>
</gene>
<sequence length="84" mass="9633">MQKQDHTISYILEENILDEETLQKLLEQQKVSGESLISILKKNNLVDEDQLTKIIAASNKIEFINLSPEMVDPMAAHMVTYEMV</sequence>
<dbReference type="InterPro" id="IPR037257">
    <property type="entry name" value="T2SS_E_N_sf"/>
</dbReference>
<dbReference type="EMBL" id="BARS01038260">
    <property type="protein sequence ID" value="GAG20588.1"/>
    <property type="molecule type" value="Genomic_DNA"/>
</dbReference>